<dbReference type="InterPro" id="IPR008210">
    <property type="entry name" value="PEP_carboxykinase_N"/>
</dbReference>
<dbReference type="InterPro" id="IPR013035">
    <property type="entry name" value="PEP_carboxykinase_C"/>
</dbReference>
<feature type="binding site" evidence="10">
    <location>
        <position position="198"/>
    </location>
    <ligand>
        <name>ATP</name>
        <dbReference type="ChEBI" id="CHEBI:30616"/>
    </ligand>
</feature>
<comment type="similarity">
    <text evidence="2 10">Belongs to the phosphoenolpyruvate carboxykinase (ATP) family.</text>
</comment>
<feature type="binding site" evidence="10">
    <location>
        <position position="217"/>
    </location>
    <ligand>
        <name>Mn(2+)</name>
        <dbReference type="ChEBI" id="CHEBI:29035"/>
    </ligand>
</feature>
<feature type="binding site" evidence="10">
    <location>
        <position position="282"/>
    </location>
    <ligand>
        <name>ATP</name>
        <dbReference type="ChEBI" id="CHEBI:30616"/>
    </ligand>
</feature>
<keyword evidence="10" id="KW-0464">Manganese</keyword>
<comment type="pathway">
    <text evidence="1 10">Carbohydrate biosynthesis; gluconeogenesis.</text>
</comment>
<comment type="cofactor">
    <cofactor evidence="10">
        <name>Mn(2+)</name>
        <dbReference type="ChEBI" id="CHEBI:29035"/>
    </cofactor>
    <text evidence="10">Binds 1 Mn(2+) ion per subunit.</text>
</comment>
<dbReference type="SUPFAM" id="SSF68923">
    <property type="entry name" value="PEP carboxykinase N-terminal domain"/>
    <property type="match status" value="1"/>
</dbReference>
<dbReference type="NCBIfam" id="TIGR00224">
    <property type="entry name" value="pckA"/>
    <property type="match status" value="1"/>
</dbReference>
<feature type="binding site" evidence="10">
    <location>
        <begin position="233"/>
        <end position="241"/>
    </location>
    <ligand>
        <name>ATP</name>
        <dbReference type="ChEBI" id="CHEBI:30616"/>
    </ligand>
</feature>
<keyword evidence="6 10" id="KW-0210">Decarboxylase</keyword>
<organism evidence="11 12">
    <name type="scientific">Capsulimonas corticalis</name>
    <dbReference type="NCBI Taxonomy" id="2219043"/>
    <lineage>
        <taxon>Bacteria</taxon>
        <taxon>Bacillati</taxon>
        <taxon>Armatimonadota</taxon>
        <taxon>Armatimonadia</taxon>
        <taxon>Capsulimonadales</taxon>
        <taxon>Capsulimonadaceae</taxon>
        <taxon>Capsulimonas</taxon>
    </lineage>
</organism>
<dbReference type="EC" id="4.1.1.49" evidence="3 10"/>
<dbReference type="GO" id="GO:0005829">
    <property type="term" value="C:cytosol"/>
    <property type="evidence" value="ECO:0007669"/>
    <property type="project" value="TreeGrafter"/>
</dbReference>
<feature type="binding site" evidence="10">
    <location>
        <position position="254"/>
    </location>
    <ligand>
        <name>Mn(2+)</name>
        <dbReference type="ChEBI" id="CHEBI:29035"/>
    </ligand>
</feature>
<keyword evidence="10" id="KW-0963">Cytoplasm</keyword>
<dbReference type="GO" id="GO:0046872">
    <property type="term" value="F:metal ion binding"/>
    <property type="evidence" value="ECO:0007669"/>
    <property type="project" value="UniProtKB-KW"/>
</dbReference>
<feature type="binding site" evidence="10">
    <location>
        <position position="57"/>
    </location>
    <ligand>
        <name>substrate</name>
    </ligand>
</feature>
<dbReference type="Gene3D" id="2.170.8.10">
    <property type="entry name" value="Phosphoenolpyruvate Carboxykinase, domain 2"/>
    <property type="match status" value="1"/>
</dbReference>
<keyword evidence="5 10" id="KW-0547">Nucleotide-binding</keyword>
<protein>
    <recommendedName>
        <fullName evidence="3 10">Phosphoenolpyruvate carboxykinase (ATP)</fullName>
        <shortName evidence="10">PCK</shortName>
        <shortName evidence="10">PEP carboxykinase</shortName>
        <shortName evidence="10">PEPCK</shortName>
        <ecNumber evidence="3 10">4.1.1.49</ecNumber>
    </recommendedName>
</protein>
<evidence type="ECO:0000256" key="9">
    <source>
        <dbReference type="ARBA" id="ARBA00047371"/>
    </source>
</evidence>
<evidence type="ECO:0000313" key="12">
    <source>
        <dbReference type="Proteomes" id="UP000287394"/>
    </source>
</evidence>
<dbReference type="NCBIfam" id="NF006820">
    <property type="entry name" value="PRK09344.1-2"/>
    <property type="match status" value="1"/>
</dbReference>
<evidence type="ECO:0000256" key="6">
    <source>
        <dbReference type="ARBA" id="ARBA00022793"/>
    </source>
</evidence>
<dbReference type="Gene3D" id="3.40.449.10">
    <property type="entry name" value="Phosphoenolpyruvate Carboxykinase, domain 1"/>
    <property type="match status" value="1"/>
</dbReference>
<evidence type="ECO:0000313" key="11">
    <source>
        <dbReference type="EMBL" id="BDI33848.1"/>
    </source>
</evidence>
<comment type="function">
    <text evidence="10">Involved in the gluconeogenesis. Catalyzes the conversion of oxaloacetate (OAA) to phosphoenolpyruvate (PEP) through direct phosphoryl transfer between the nucleoside triphosphate and OAA.</text>
</comment>
<keyword evidence="8 10" id="KW-0456">Lyase</keyword>
<dbReference type="Gene3D" id="3.90.228.20">
    <property type="match status" value="1"/>
</dbReference>
<dbReference type="CDD" id="cd00484">
    <property type="entry name" value="PEPCK_ATP"/>
    <property type="match status" value="1"/>
</dbReference>
<feature type="binding site" evidence="10">
    <location>
        <position position="319"/>
    </location>
    <ligand>
        <name>substrate</name>
    </ligand>
</feature>
<keyword evidence="7 10" id="KW-0067">ATP-binding</keyword>
<dbReference type="GO" id="GO:0005524">
    <property type="term" value="F:ATP binding"/>
    <property type="evidence" value="ECO:0007669"/>
    <property type="project" value="UniProtKB-UniRule"/>
</dbReference>
<keyword evidence="4 10" id="KW-0312">Gluconeogenesis</keyword>
<dbReference type="PIRSF" id="PIRSF006294">
    <property type="entry name" value="PEP_crbxkin"/>
    <property type="match status" value="1"/>
</dbReference>
<dbReference type="HAMAP" id="MF_00453">
    <property type="entry name" value="PEPCK_ATP"/>
    <property type="match status" value="1"/>
</dbReference>
<evidence type="ECO:0000256" key="4">
    <source>
        <dbReference type="ARBA" id="ARBA00022432"/>
    </source>
</evidence>
<comment type="subcellular location">
    <subcellularLocation>
        <location evidence="10">Cytoplasm</location>
    </subcellularLocation>
</comment>
<evidence type="ECO:0000256" key="3">
    <source>
        <dbReference type="ARBA" id="ARBA00012363"/>
    </source>
</evidence>
<evidence type="ECO:0000256" key="5">
    <source>
        <dbReference type="ARBA" id="ARBA00022741"/>
    </source>
</evidence>
<sequence length="528" mass="57900">MPTEHSVRFFAALERHAHRLHRSLSVPLLFEAAIHRGEAQVSETGALRAVTGKYTGRSPQDKFLVDNAATHDLVDWGKVNQPLAPEDFENLRARMEEFAAGKELFVFDGFAGASPEYRLPIRVVTQYAWHSLFAHQLFVRPTPSQLENFVPEFLLVDLPGFHADPVRDHTRSETVITLNFESRIGLICGTEYAGEIKKSIFTVLNFLLPQQDVFPMHCSANTGPDGGVSLFFGLSGTGKTTLSADPDRKLIGDDEHGWSGAGVFNFEGGCYAKCIRLSAEGEPQIWDAIKFGSVLENVVLDPETRAADYDDVSLTENTRAAYPVDFIPSAVIPGVGGHPDTIFFLTADAFGVLPPISRLTRDQAMYHFMSGYTSKLAGTERGVTEPEPNFSSCFGAPFWPLPPAHYAQMLGNRLDTHNAVCYLVNTGWTGGPYGVGSRMKLTYTRAMIHAALSGALRDAQTVIDPVFGLQIPTHIDGVPDEILQPSQTWSSKSEYDTAAQKLAQRFAENFQKFGEVSAEIAGAGPRIS</sequence>
<dbReference type="KEGG" id="ccot:CCAX7_58990"/>
<gene>
    <name evidence="11" type="primary">pckA2</name>
    <name evidence="10" type="synonym">pckA</name>
    <name evidence="11" type="ORF">CCAX7_58990</name>
</gene>
<dbReference type="FunCoup" id="A0A402CZV0">
    <property type="interactions" value="220"/>
</dbReference>
<dbReference type="NCBIfam" id="NF006821">
    <property type="entry name" value="PRK09344.1-3"/>
    <property type="match status" value="1"/>
</dbReference>
<accession>A0A402CZV0</accession>
<evidence type="ECO:0000256" key="2">
    <source>
        <dbReference type="ARBA" id="ARBA00006052"/>
    </source>
</evidence>
<comment type="catalytic activity">
    <reaction evidence="9 10">
        <text>oxaloacetate + ATP = phosphoenolpyruvate + ADP + CO2</text>
        <dbReference type="Rhea" id="RHEA:18617"/>
        <dbReference type="ChEBI" id="CHEBI:16452"/>
        <dbReference type="ChEBI" id="CHEBI:16526"/>
        <dbReference type="ChEBI" id="CHEBI:30616"/>
        <dbReference type="ChEBI" id="CHEBI:58702"/>
        <dbReference type="ChEBI" id="CHEBI:456216"/>
        <dbReference type="EC" id="4.1.1.49"/>
    </reaction>
</comment>
<comment type="caution">
    <text evidence="10">Lacks conserved residue(s) required for the propagation of feature annotation.</text>
</comment>
<feature type="binding site" evidence="10">
    <location>
        <position position="444"/>
    </location>
    <ligand>
        <name>ATP</name>
        <dbReference type="ChEBI" id="CHEBI:30616"/>
    </ligand>
</feature>
<dbReference type="OrthoDB" id="9806325at2"/>
<evidence type="ECO:0000256" key="10">
    <source>
        <dbReference type="HAMAP-Rule" id="MF_00453"/>
    </source>
</evidence>
<dbReference type="SUPFAM" id="SSF53795">
    <property type="entry name" value="PEP carboxykinase-like"/>
    <property type="match status" value="1"/>
</dbReference>
<dbReference type="InterPro" id="IPR001272">
    <property type="entry name" value="PEP_carboxykinase_ATP"/>
</dbReference>
<dbReference type="PANTHER" id="PTHR30031:SF0">
    <property type="entry name" value="PHOSPHOENOLPYRUVATE CARBOXYKINASE (ATP)"/>
    <property type="match status" value="1"/>
</dbReference>
<dbReference type="FunFam" id="2.170.8.10:FF:000001">
    <property type="entry name" value="Phosphoenolpyruvate carboxykinase (ATP)"/>
    <property type="match status" value="1"/>
</dbReference>
<dbReference type="GO" id="GO:0006094">
    <property type="term" value="P:gluconeogenesis"/>
    <property type="evidence" value="ECO:0007669"/>
    <property type="project" value="UniProtKB-UniRule"/>
</dbReference>
<feature type="binding site" evidence="10">
    <location>
        <position position="198"/>
    </location>
    <ligand>
        <name>Mn(2+)</name>
        <dbReference type="ChEBI" id="CHEBI:29035"/>
    </ligand>
</feature>
<feature type="binding site" evidence="10">
    <location>
        <position position="319"/>
    </location>
    <ligand>
        <name>ATP</name>
        <dbReference type="ChEBI" id="CHEBI:30616"/>
    </ligand>
</feature>
<proteinExistence type="inferred from homology"/>
<evidence type="ECO:0000256" key="8">
    <source>
        <dbReference type="ARBA" id="ARBA00023239"/>
    </source>
</evidence>
<dbReference type="GO" id="GO:0004612">
    <property type="term" value="F:phosphoenolpyruvate carboxykinase (ATP) activity"/>
    <property type="evidence" value="ECO:0007669"/>
    <property type="project" value="UniProtKB-UniRule"/>
</dbReference>
<feature type="binding site" evidence="10">
    <location>
        <position position="198"/>
    </location>
    <ligand>
        <name>substrate</name>
    </ligand>
</feature>
<dbReference type="PANTHER" id="PTHR30031">
    <property type="entry name" value="PHOSPHOENOLPYRUVATE CARBOXYKINASE ATP"/>
    <property type="match status" value="1"/>
</dbReference>
<dbReference type="AlphaFoldDB" id="A0A402CZV0"/>
<dbReference type="EMBL" id="AP025739">
    <property type="protein sequence ID" value="BDI33848.1"/>
    <property type="molecule type" value="Genomic_DNA"/>
</dbReference>
<keyword evidence="10" id="KW-0479">Metal-binding</keyword>
<feature type="binding site" evidence="10">
    <location>
        <position position="217"/>
    </location>
    <ligand>
        <name>ATP</name>
        <dbReference type="ChEBI" id="CHEBI:30616"/>
    </ligand>
</feature>
<evidence type="ECO:0000256" key="1">
    <source>
        <dbReference type="ARBA" id="ARBA00004742"/>
    </source>
</evidence>
<name>A0A402CZV0_9BACT</name>
<reference evidence="11 12" key="1">
    <citation type="journal article" date="2019" name="Int. J. Syst. Evol. Microbiol.">
        <title>Capsulimonas corticalis gen. nov., sp. nov., an aerobic capsulated bacterium, of a novel bacterial order, Capsulimonadales ord. nov., of the class Armatimonadia of the phylum Armatimonadetes.</title>
        <authorList>
            <person name="Li J."/>
            <person name="Kudo C."/>
            <person name="Tonouchi A."/>
        </authorList>
    </citation>
    <scope>NUCLEOTIDE SEQUENCE [LARGE SCALE GENOMIC DNA]</scope>
    <source>
        <strain evidence="11 12">AX-7</strain>
    </source>
</reference>
<dbReference type="RefSeq" id="WP_119322822.1">
    <property type="nucleotide sequence ID" value="NZ_AP025739.1"/>
</dbReference>
<dbReference type="Pfam" id="PF01293">
    <property type="entry name" value="PEPCK_ATP"/>
    <property type="match status" value="1"/>
</dbReference>
<dbReference type="Proteomes" id="UP000287394">
    <property type="component" value="Chromosome"/>
</dbReference>
<keyword evidence="12" id="KW-1185">Reference proteome</keyword>
<feature type="binding site" evidence="10">
    <location>
        <position position="192"/>
    </location>
    <ligand>
        <name>substrate</name>
    </ligand>
</feature>
<evidence type="ECO:0000256" key="7">
    <source>
        <dbReference type="ARBA" id="ARBA00022840"/>
    </source>
</evidence>